<dbReference type="SUPFAM" id="SSF53850">
    <property type="entry name" value="Periplasmic binding protein-like II"/>
    <property type="match status" value="1"/>
</dbReference>
<evidence type="ECO:0000256" key="3">
    <source>
        <dbReference type="ARBA" id="ARBA00023125"/>
    </source>
</evidence>
<dbReference type="InterPro" id="IPR000847">
    <property type="entry name" value="LysR_HTH_N"/>
</dbReference>
<comment type="similarity">
    <text evidence="1">Belongs to the LysR transcriptional regulatory family.</text>
</comment>
<evidence type="ECO:0000256" key="4">
    <source>
        <dbReference type="ARBA" id="ARBA00023163"/>
    </source>
</evidence>
<keyword evidence="3" id="KW-0238">DNA-binding</keyword>
<organism evidence="6 7">
    <name type="scientific">Aurantiacibacter flavus</name>
    <dbReference type="NCBI Taxonomy" id="3145232"/>
    <lineage>
        <taxon>Bacteria</taxon>
        <taxon>Pseudomonadati</taxon>
        <taxon>Pseudomonadota</taxon>
        <taxon>Alphaproteobacteria</taxon>
        <taxon>Sphingomonadales</taxon>
        <taxon>Erythrobacteraceae</taxon>
        <taxon>Aurantiacibacter</taxon>
    </lineage>
</organism>
<dbReference type="PROSITE" id="PS50931">
    <property type="entry name" value="HTH_LYSR"/>
    <property type="match status" value="1"/>
</dbReference>
<gene>
    <name evidence="6" type="ORF">ABDJ38_11195</name>
</gene>
<dbReference type="PANTHER" id="PTHR30126">
    <property type="entry name" value="HTH-TYPE TRANSCRIPTIONAL REGULATOR"/>
    <property type="match status" value="1"/>
</dbReference>
<dbReference type="Gene3D" id="1.10.10.10">
    <property type="entry name" value="Winged helix-like DNA-binding domain superfamily/Winged helix DNA-binding domain"/>
    <property type="match status" value="1"/>
</dbReference>
<dbReference type="RefSeq" id="WP_346785178.1">
    <property type="nucleotide sequence ID" value="NZ_JBDLBR010000003.1"/>
</dbReference>
<comment type="caution">
    <text evidence="6">The sequence shown here is derived from an EMBL/GenBank/DDBJ whole genome shotgun (WGS) entry which is preliminary data.</text>
</comment>
<evidence type="ECO:0000256" key="1">
    <source>
        <dbReference type="ARBA" id="ARBA00009437"/>
    </source>
</evidence>
<dbReference type="EMBL" id="JBDLBR010000003">
    <property type="protein sequence ID" value="MEN7537739.1"/>
    <property type="molecule type" value="Genomic_DNA"/>
</dbReference>
<protein>
    <submittedName>
        <fullName evidence="6">LysR family transcriptional regulator</fullName>
    </submittedName>
</protein>
<evidence type="ECO:0000313" key="6">
    <source>
        <dbReference type="EMBL" id="MEN7537739.1"/>
    </source>
</evidence>
<dbReference type="Pfam" id="PF03466">
    <property type="entry name" value="LysR_substrate"/>
    <property type="match status" value="1"/>
</dbReference>
<dbReference type="Proteomes" id="UP001484535">
    <property type="component" value="Unassembled WGS sequence"/>
</dbReference>
<name>A0ABV0CXY4_9SPHN</name>
<keyword evidence="4" id="KW-0804">Transcription</keyword>
<sequence>MPALPFTLRQLEVFAHLAASGSFRATADGLGISQASVSNQIKTLEEQLGRRLLDRKPGQRPILTADGQAFHDDLKAFDAAALALATHRRSGTPEAEPVRYRLLVGQGNFDNYVRPKLDGFLAEHPMIDLEFDTQPPSPGVAGTIQNGHYDFALINRRCDLPQEPHLEKVARVRGGIFGHRKLVENEALPLDPARISALPFLLPPAGGKYEREVLVTLAEHGVRPSRIVGHTQYYDVMAAMLERGVAVASLTDAIMPPATRENVILLLPLIDWDLEFYRRSGLGNPSADLVEAFLKSCMLDNPDYPALRIYGRGANQQRS</sequence>
<dbReference type="InterPro" id="IPR005119">
    <property type="entry name" value="LysR_subst-bd"/>
</dbReference>
<keyword evidence="7" id="KW-1185">Reference proteome</keyword>
<dbReference type="InterPro" id="IPR036390">
    <property type="entry name" value="WH_DNA-bd_sf"/>
</dbReference>
<evidence type="ECO:0000313" key="7">
    <source>
        <dbReference type="Proteomes" id="UP001484535"/>
    </source>
</evidence>
<dbReference type="PRINTS" id="PR00039">
    <property type="entry name" value="HTHLYSR"/>
</dbReference>
<dbReference type="PANTHER" id="PTHR30126:SF40">
    <property type="entry name" value="HTH-TYPE TRANSCRIPTIONAL REGULATOR GLTR"/>
    <property type="match status" value="1"/>
</dbReference>
<dbReference type="SUPFAM" id="SSF46785">
    <property type="entry name" value="Winged helix' DNA-binding domain"/>
    <property type="match status" value="1"/>
</dbReference>
<dbReference type="Gene3D" id="3.40.190.10">
    <property type="entry name" value="Periplasmic binding protein-like II"/>
    <property type="match status" value="2"/>
</dbReference>
<feature type="domain" description="HTH lysR-type" evidence="5">
    <location>
        <begin position="6"/>
        <end position="64"/>
    </location>
</feature>
<reference evidence="6 7" key="1">
    <citation type="submission" date="2024-05" db="EMBL/GenBank/DDBJ databases">
        <authorList>
            <person name="Park S."/>
        </authorList>
    </citation>
    <scope>NUCLEOTIDE SEQUENCE [LARGE SCALE GENOMIC DNA]</scope>
    <source>
        <strain evidence="6 7">DGU5</strain>
    </source>
</reference>
<evidence type="ECO:0000259" key="5">
    <source>
        <dbReference type="PROSITE" id="PS50931"/>
    </source>
</evidence>
<dbReference type="Pfam" id="PF00126">
    <property type="entry name" value="HTH_1"/>
    <property type="match status" value="1"/>
</dbReference>
<accession>A0ABV0CXY4</accession>
<dbReference type="InterPro" id="IPR036388">
    <property type="entry name" value="WH-like_DNA-bd_sf"/>
</dbReference>
<evidence type="ECO:0000256" key="2">
    <source>
        <dbReference type="ARBA" id="ARBA00023015"/>
    </source>
</evidence>
<dbReference type="CDD" id="cd05466">
    <property type="entry name" value="PBP2_LTTR_substrate"/>
    <property type="match status" value="1"/>
</dbReference>
<proteinExistence type="inferred from homology"/>
<keyword evidence="2" id="KW-0805">Transcription regulation</keyword>